<dbReference type="Pfam" id="PF00646">
    <property type="entry name" value="F-box"/>
    <property type="match status" value="1"/>
</dbReference>
<feature type="compositionally biased region" description="Basic residues" evidence="2">
    <location>
        <begin position="452"/>
        <end position="468"/>
    </location>
</feature>
<dbReference type="GO" id="GO:0003723">
    <property type="term" value="F:RNA binding"/>
    <property type="evidence" value="ECO:0007669"/>
    <property type="project" value="UniProtKB-UniRule"/>
</dbReference>
<dbReference type="InterPro" id="IPR053772">
    <property type="entry name" value="At1g61320/At1g61330-like"/>
</dbReference>
<name>A0A4D6N9Z7_VIGUN</name>
<dbReference type="PANTHER" id="PTHR34145">
    <property type="entry name" value="OS02G0105600 PROTEIN"/>
    <property type="match status" value="1"/>
</dbReference>
<sequence>MEDLFSNLPDEVLRLIVSFLPNESTLETSLISTRWRDLWNQVLVRHGTTQDVAGVVAGFLARFEQHDPLKHPRKLQFHFAEQHTALSASIAANNKLLLDFPAGNKHLQRKYELQFMLNKDHITHHTFHPTFLVKTLYLKSVSHLTNSVASSIVSSLEQLEKLVIVECSGLDSLCIESESKLQKLTVSECPQLKFLHLRTSKLKNLRYCGPLPRIWPESHFNLRHAMLDFRQGPSCSDSKAQDFNQTLLTIKNCETLTLCEWIFETLIWPSISPSGNFIFYKIRELWWIHNHKAENSINILVSFLKLCPALEQLFVKNDSTSYSTPETKSSLTQARFESGVAAITGARKMVLSNKKLKLKLRAELSQQQNDINEVPSSSNSLKSLLDAATPTPRLSKRDKRRKLRSSEQPPKEPNEETETEGSAKKKNKRKRNVEGDDVADGVPENSPQNNSNKKKKKKKLKKNKKKKPKTAEENGSNGGGTMPEATELTKTNTTTSQDNGDVPTKVYVGGIPYYSTEDDIRSYFESCGTITEVDCMYFPESGKFRGIAIISFKVSDE</sequence>
<protein>
    <submittedName>
        <fullName evidence="5">Nucleolin</fullName>
    </submittedName>
</protein>
<dbReference type="SUPFAM" id="SSF81383">
    <property type="entry name" value="F-box domain"/>
    <property type="match status" value="1"/>
</dbReference>
<dbReference type="Gene3D" id="3.30.70.330">
    <property type="match status" value="1"/>
</dbReference>
<evidence type="ECO:0000256" key="1">
    <source>
        <dbReference type="PROSITE-ProRule" id="PRU00176"/>
    </source>
</evidence>
<dbReference type="InterPro" id="IPR032675">
    <property type="entry name" value="LRR_dom_sf"/>
</dbReference>
<dbReference type="CDD" id="cd22160">
    <property type="entry name" value="F-box_AtFBL13-like"/>
    <property type="match status" value="1"/>
</dbReference>
<dbReference type="SUPFAM" id="SSF54928">
    <property type="entry name" value="RNA-binding domain, RBD"/>
    <property type="match status" value="1"/>
</dbReference>
<reference evidence="5 6" key="1">
    <citation type="submission" date="2019-04" db="EMBL/GenBank/DDBJ databases">
        <title>An improved genome assembly and genetic linkage map for asparagus bean, Vigna unguiculata ssp. sesquipedialis.</title>
        <authorList>
            <person name="Xia Q."/>
            <person name="Zhang R."/>
            <person name="Dong Y."/>
        </authorList>
    </citation>
    <scope>NUCLEOTIDE SEQUENCE [LARGE SCALE GENOMIC DNA]</scope>
    <source>
        <tissue evidence="5">Leaf</tissue>
    </source>
</reference>
<dbReference type="EMBL" id="CP039353">
    <property type="protein sequence ID" value="QCE08777.1"/>
    <property type="molecule type" value="Genomic_DNA"/>
</dbReference>
<feature type="compositionally biased region" description="Polar residues" evidence="2">
    <location>
        <begin position="367"/>
        <end position="382"/>
    </location>
</feature>
<evidence type="ECO:0000256" key="2">
    <source>
        <dbReference type="SAM" id="MobiDB-lite"/>
    </source>
</evidence>
<dbReference type="AlphaFoldDB" id="A0A4D6N9Z7"/>
<proteinExistence type="predicted"/>
<dbReference type="Proteomes" id="UP000501690">
    <property type="component" value="Linkage Group LG9"/>
</dbReference>
<evidence type="ECO:0000259" key="4">
    <source>
        <dbReference type="PROSITE" id="PS50181"/>
    </source>
</evidence>
<dbReference type="InterPro" id="IPR000504">
    <property type="entry name" value="RRM_dom"/>
</dbReference>
<gene>
    <name evidence="5" type="ORF">DEO72_LG9g3807</name>
</gene>
<dbReference type="InterPro" id="IPR053781">
    <property type="entry name" value="F-box_AtFBL13-like"/>
</dbReference>
<feature type="compositionally biased region" description="Basic residues" evidence="2">
    <location>
        <begin position="394"/>
        <end position="403"/>
    </location>
</feature>
<dbReference type="PROSITE" id="PS50102">
    <property type="entry name" value="RRM"/>
    <property type="match status" value="1"/>
</dbReference>
<dbReference type="PANTHER" id="PTHR34145:SF53">
    <property type="entry name" value="LEUCINE-RICH REPEAT DOMAIN SUPERFAMILY"/>
    <property type="match status" value="1"/>
</dbReference>
<organism evidence="5 6">
    <name type="scientific">Vigna unguiculata</name>
    <name type="common">Cowpea</name>
    <dbReference type="NCBI Taxonomy" id="3917"/>
    <lineage>
        <taxon>Eukaryota</taxon>
        <taxon>Viridiplantae</taxon>
        <taxon>Streptophyta</taxon>
        <taxon>Embryophyta</taxon>
        <taxon>Tracheophyta</taxon>
        <taxon>Spermatophyta</taxon>
        <taxon>Magnoliopsida</taxon>
        <taxon>eudicotyledons</taxon>
        <taxon>Gunneridae</taxon>
        <taxon>Pentapetalae</taxon>
        <taxon>rosids</taxon>
        <taxon>fabids</taxon>
        <taxon>Fabales</taxon>
        <taxon>Fabaceae</taxon>
        <taxon>Papilionoideae</taxon>
        <taxon>50 kb inversion clade</taxon>
        <taxon>NPAAA clade</taxon>
        <taxon>indigoferoid/millettioid clade</taxon>
        <taxon>Phaseoleae</taxon>
        <taxon>Vigna</taxon>
    </lineage>
</organism>
<evidence type="ECO:0000259" key="3">
    <source>
        <dbReference type="PROSITE" id="PS50102"/>
    </source>
</evidence>
<feature type="compositionally biased region" description="Low complexity" evidence="2">
    <location>
        <begin position="486"/>
        <end position="495"/>
    </location>
</feature>
<evidence type="ECO:0000313" key="6">
    <source>
        <dbReference type="Proteomes" id="UP000501690"/>
    </source>
</evidence>
<feature type="region of interest" description="Disordered" evidence="2">
    <location>
        <begin position="367"/>
        <end position="505"/>
    </location>
</feature>
<dbReference type="InterPro" id="IPR036047">
    <property type="entry name" value="F-box-like_dom_sf"/>
</dbReference>
<dbReference type="InterPro" id="IPR012677">
    <property type="entry name" value="Nucleotide-bd_a/b_plait_sf"/>
</dbReference>
<dbReference type="InterPro" id="IPR035979">
    <property type="entry name" value="RBD_domain_sf"/>
</dbReference>
<keyword evidence="1" id="KW-0694">RNA-binding</keyword>
<dbReference type="InterPro" id="IPR001810">
    <property type="entry name" value="F-box_dom"/>
</dbReference>
<feature type="domain" description="F-box" evidence="4">
    <location>
        <begin position="2"/>
        <end position="38"/>
    </location>
</feature>
<accession>A0A4D6N9Z7</accession>
<dbReference type="PROSITE" id="PS50181">
    <property type="entry name" value="FBOX"/>
    <property type="match status" value="1"/>
</dbReference>
<keyword evidence="6" id="KW-1185">Reference proteome</keyword>
<dbReference type="SMART" id="SM00256">
    <property type="entry name" value="FBOX"/>
    <property type="match status" value="1"/>
</dbReference>
<dbReference type="Pfam" id="PF00076">
    <property type="entry name" value="RRM_1"/>
    <property type="match status" value="1"/>
</dbReference>
<dbReference type="SUPFAM" id="SSF52047">
    <property type="entry name" value="RNI-like"/>
    <property type="match status" value="1"/>
</dbReference>
<evidence type="ECO:0000313" key="5">
    <source>
        <dbReference type="EMBL" id="QCE08777.1"/>
    </source>
</evidence>
<dbReference type="Gene3D" id="3.80.10.10">
    <property type="entry name" value="Ribonuclease Inhibitor"/>
    <property type="match status" value="1"/>
</dbReference>
<feature type="domain" description="RRM" evidence="3">
    <location>
        <begin position="504"/>
        <end position="557"/>
    </location>
</feature>